<evidence type="ECO:0000256" key="5">
    <source>
        <dbReference type="ARBA" id="ARBA00022692"/>
    </source>
</evidence>
<gene>
    <name evidence="14" type="ORF">EV186_104330</name>
</gene>
<dbReference type="GO" id="GO:0016020">
    <property type="term" value="C:membrane"/>
    <property type="evidence" value="ECO:0007669"/>
    <property type="project" value="UniProtKB-SubCell"/>
</dbReference>
<keyword evidence="6" id="KW-0479">Metal-binding</keyword>
<evidence type="ECO:0000256" key="9">
    <source>
        <dbReference type="ARBA" id="ARBA00022833"/>
    </source>
</evidence>
<comment type="caution">
    <text evidence="14">The sequence shown here is derived from an EMBL/GenBank/DDBJ whole genome shotgun (WGS) entry which is preliminary data.</text>
</comment>
<evidence type="ECO:0000256" key="1">
    <source>
        <dbReference type="ARBA" id="ARBA00000900"/>
    </source>
</evidence>
<evidence type="ECO:0000256" key="6">
    <source>
        <dbReference type="ARBA" id="ARBA00022723"/>
    </source>
</evidence>
<evidence type="ECO:0000256" key="12">
    <source>
        <dbReference type="SAM" id="Phobius"/>
    </source>
</evidence>
<dbReference type="Pfam" id="PF12483">
    <property type="entry name" value="GIDE"/>
    <property type="match status" value="1"/>
</dbReference>
<dbReference type="GO" id="GO:0016567">
    <property type="term" value="P:protein ubiquitination"/>
    <property type="evidence" value="ECO:0007669"/>
    <property type="project" value="InterPro"/>
</dbReference>
<keyword evidence="10 12" id="KW-1133">Transmembrane helix</keyword>
<protein>
    <recommendedName>
        <fullName evidence="3">RING-type E3 ubiquitin transferase</fullName>
        <ecNumber evidence="3">2.3.2.27</ecNumber>
    </recommendedName>
</protein>
<keyword evidence="9" id="KW-0862">Zinc</keyword>
<keyword evidence="11 12" id="KW-0472">Membrane</keyword>
<keyword evidence="15" id="KW-1185">Reference proteome</keyword>
<keyword evidence="4" id="KW-0808">Transferase</keyword>
<comment type="catalytic activity">
    <reaction evidence="1">
        <text>S-ubiquitinyl-[E2 ubiquitin-conjugating enzyme]-L-cysteine + [acceptor protein]-L-lysine = [E2 ubiquitin-conjugating enzyme]-L-cysteine + N(6)-ubiquitinyl-[acceptor protein]-L-lysine.</text>
        <dbReference type="EC" id="2.3.2.27"/>
    </reaction>
</comment>
<dbReference type="Proteomes" id="UP000295444">
    <property type="component" value="Unassembled WGS sequence"/>
</dbReference>
<feature type="transmembrane region" description="Helical" evidence="12">
    <location>
        <begin position="238"/>
        <end position="256"/>
    </location>
</feature>
<name>A0A4R6SBS7_LABRH</name>
<dbReference type="EC" id="2.3.2.27" evidence="3"/>
<dbReference type="AlphaFoldDB" id="A0A4R6SBS7"/>
<evidence type="ECO:0000256" key="4">
    <source>
        <dbReference type="ARBA" id="ARBA00022679"/>
    </source>
</evidence>
<keyword evidence="5 12" id="KW-0812">Transmembrane</keyword>
<dbReference type="EMBL" id="SNXZ01000004">
    <property type="protein sequence ID" value="TDP96345.1"/>
    <property type="molecule type" value="Genomic_DNA"/>
</dbReference>
<evidence type="ECO:0000256" key="2">
    <source>
        <dbReference type="ARBA" id="ARBA00004141"/>
    </source>
</evidence>
<evidence type="ECO:0000313" key="14">
    <source>
        <dbReference type="EMBL" id="TDP96345.1"/>
    </source>
</evidence>
<feature type="domain" description="E3 Ubiquitin ligase MUL1-like" evidence="13">
    <location>
        <begin position="104"/>
        <end position="233"/>
    </location>
</feature>
<dbReference type="RefSeq" id="WP_133851708.1">
    <property type="nucleotide sequence ID" value="NZ_SNXZ01000004.1"/>
</dbReference>
<comment type="subcellular location">
    <subcellularLocation>
        <location evidence="2">Membrane</location>
        <topology evidence="2">Multi-pass membrane protein</topology>
    </subcellularLocation>
</comment>
<evidence type="ECO:0000256" key="3">
    <source>
        <dbReference type="ARBA" id="ARBA00012483"/>
    </source>
</evidence>
<sequence>MDDLLLLAAIVSAVVGAWSLKQYYAGPPLAVGPVAGTETWTVEEVDALRLGSVEVSGPGEFRRLVSVVATARPGPGGPLRTREDGVECVWWRSETTRHHVELVDGERVARSERVGHNWSREPFTLADPTGTITVWPDGAEVTGAKAVHRVDEQVTPEAAESVWSKLTDKDTTTAVVTVEYAVRAGERVFVHGEAHDRLDGLTIAKSPSGAPFHISTKPEHVLRERAEKADRAVASLRLRGYGLIGLAVVFMILFYVV</sequence>
<evidence type="ECO:0000256" key="11">
    <source>
        <dbReference type="ARBA" id="ARBA00023136"/>
    </source>
</evidence>
<organism evidence="14 15">
    <name type="scientific">Labedaea rhizosphaerae</name>
    <dbReference type="NCBI Taxonomy" id="598644"/>
    <lineage>
        <taxon>Bacteria</taxon>
        <taxon>Bacillati</taxon>
        <taxon>Actinomycetota</taxon>
        <taxon>Actinomycetes</taxon>
        <taxon>Pseudonocardiales</taxon>
        <taxon>Pseudonocardiaceae</taxon>
        <taxon>Labedaea</taxon>
    </lineage>
</organism>
<dbReference type="GO" id="GO:0061630">
    <property type="term" value="F:ubiquitin protein ligase activity"/>
    <property type="evidence" value="ECO:0007669"/>
    <property type="project" value="UniProtKB-EC"/>
</dbReference>
<evidence type="ECO:0000259" key="13">
    <source>
        <dbReference type="Pfam" id="PF12483"/>
    </source>
</evidence>
<proteinExistence type="predicted"/>
<keyword evidence="7" id="KW-0863">Zinc-finger</keyword>
<evidence type="ECO:0000313" key="15">
    <source>
        <dbReference type="Proteomes" id="UP000295444"/>
    </source>
</evidence>
<dbReference type="InterPro" id="IPR022170">
    <property type="entry name" value="MUL1-like"/>
</dbReference>
<keyword evidence="8" id="KW-0833">Ubl conjugation pathway</keyword>
<evidence type="ECO:0000256" key="10">
    <source>
        <dbReference type="ARBA" id="ARBA00022989"/>
    </source>
</evidence>
<reference evidence="14 15" key="1">
    <citation type="submission" date="2019-03" db="EMBL/GenBank/DDBJ databases">
        <title>Genomic Encyclopedia of Type Strains, Phase IV (KMG-IV): sequencing the most valuable type-strain genomes for metagenomic binning, comparative biology and taxonomic classification.</title>
        <authorList>
            <person name="Goeker M."/>
        </authorList>
    </citation>
    <scope>NUCLEOTIDE SEQUENCE [LARGE SCALE GENOMIC DNA]</scope>
    <source>
        <strain evidence="14 15">DSM 45361</strain>
    </source>
</reference>
<dbReference type="OrthoDB" id="3469619at2"/>
<evidence type="ECO:0000256" key="8">
    <source>
        <dbReference type="ARBA" id="ARBA00022786"/>
    </source>
</evidence>
<accession>A0A4R6SBS7</accession>
<dbReference type="GO" id="GO:0008270">
    <property type="term" value="F:zinc ion binding"/>
    <property type="evidence" value="ECO:0007669"/>
    <property type="project" value="UniProtKB-KW"/>
</dbReference>
<evidence type="ECO:0000256" key="7">
    <source>
        <dbReference type="ARBA" id="ARBA00022771"/>
    </source>
</evidence>